<dbReference type="AlphaFoldDB" id="A0A0A8ZFD0"/>
<proteinExistence type="predicted"/>
<evidence type="ECO:0000313" key="1">
    <source>
        <dbReference type="EMBL" id="JAD37511.1"/>
    </source>
</evidence>
<organism evidence="1">
    <name type="scientific">Arundo donax</name>
    <name type="common">Giant reed</name>
    <name type="synonym">Donax arundinaceus</name>
    <dbReference type="NCBI Taxonomy" id="35708"/>
    <lineage>
        <taxon>Eukaryota</taxon>
        <taxon>Viridiplantae</taxon>
        <taxon>Streptophyta</taxon>
        <taxon>Embryophyta</taxon>
        <taxon>Tracheophyta</taxon>
        <taxon>Spermatophyta</taxon>
        <taxon>Magnoliopsida</taxon>
        <taxon>Liliopsida</taxon>
        <taxon>Poales</taxon>
        <taxon>Poaceae</taxon>
        <taxon>PACMAD clade</taxon>
        <taxon>Arundinoideae</taxon>
        <taxon>Arundineae</taxon>
        <taxon>Arundo</taxon>
    </lineage>
</organism>
<dbReference type="EMBL" id="GBRH01260384">
    <property type="protein sequence ID" value="JAD37511.1"/>
    <property type="molecule type" value="Transcribed_RNA"/>
</dbReference>
<protein>
    <submittedName>
        <fullName evidence="1">Uncharacterized protein</fullName>
    </submittedName>
</protein>
<sequence length="27" mass="3168">MCCREHLRRFFFFASLASSNFTKTAVP</sequence>
<accession>A0A0A8ZFD0</accession>
<name>A0A0A8ZFD0_ARUDO</name>
<reference evidence="1" key="1">
    <citation type="submission" date="2014-09" db="EMBL/GenBank/DDBJ databases">
        <authorList>
            <person name="Magalhaes I.L.F."/>
            <person name="Oliveira U."/>
            <person name="Santos F.R."/>
            <person name="Vidigal T.H.D.A."/>
            <person name="Brescovit A.D."/>
            <person name="Santos A.J."/>
        </authorList>
    </citation>
    <scope>NUCLEOTIDE SEQUENCE</scope>
    <source>
        <tissue evidence="1">Shoot tissue taken approximately 20 cm above the soil surface</tissue>
    </source>
</reference>
<reference evidence="1" key="2">
    <citation type="journal article" date="2015" name="Data Brief">
        <title>Shoot transcriptome of the giant reed, Arundo donax.</title>
        <authorList>
            <person name="Barrero R.A."/>
            <person name="Guerrero F.D."/>
            <person name="Moolhuijzen P."/>
            <person name="Goolsby J.A."/>
            <person name="Tidwell J."/>
            <person name="Bellgard S.E."/>
            <person name="Bellgard M.I."/>
        </authorList>
    </citation>
    <scope>NUCLEOTIDE SEQUENCE</scope>
    <source>
        <tissue evidence="1">Shoot tissue taken approximately 20 cm above the soil surface</tissue>
    </source>
</reference>